<dbReference type="InterPro" id="IPR050833">
    <property type="entry name" value="Poly_Biosynth_Transport"/>
</dbReference>
<feature type="transmembrane region" description="Helical" evidence="6">
    <location>
        <begin position="375"/>
        <end position="395"/>
    </location>
</feature>
<keyword evidence="5 6" id="KW-0472">Membrane</keyword>
<feature type="transmembrane region" description="Helical" evidence="6">
    <location>
        <begin position="302"/>
        <end position="323"/>
    </location>
</feature>
<evidence type="ECO:0000256" key="1">
    <source>
        <dbReference type="ARBA" id="ARBA00004651"/>
    </source>
</evidence>
<dbReference type="AlphaFoldDB" id="A0A9D2ATL3"/>
<keyword evidence="4 6" id="KW-1133">Transmembrane helix</keyword>
<organism evidence="7 8">
    <name type="scientific">Candidatus Borkfalkia faecavium</name>
    <dbReference type="NCBI Taxonomy" id="2838508"/>
    <lineage>
        <taxon>Bacteria</taxon>
        <taxon>Bacillati</taxon>
        <taxon>Bacillota</taxon>
        <taxon>Clostridia</taxon>
        <taxon>Christensenellales</taxon>
        <taxon>Christensenellaceae</taxon>
        <taxon>Candidatus Borkfalkia</taxon>
    </lineage>
</organism>
<dbReference type="Pfam" id="PF01943">
    <property type="entry name" value="Polysacc_synt"/>
    <property type="match status" value="1"/>
</dbReference>
<feature type="transmembrane region" description="Helical" evidence="6">
    <location>
        <begin position="401"/>
        <end position="423"/>
    </location>
</feature>
<dbReference type="InterPro" id="IPR002797">
    <property type="entry name" value="Polysacc_synth"/>
</dbReference>
<feature type="transmembrane region" description="Helical" evidence="6">
    <location>
        <begin position="5"/>
        <end position="26"/>
    </location>
</feature>
<keyword evidence="2" id="KW-1003">Cell membrane</keyword>
<comment type="subcellular location">
    <subcellularLocation>
        <location evidence="1">Cell membrane</location>
        <topology evidence="1">Multi-pass membrane protein</topology>
    </subcellularLocation>
</comment>
<reference evidence="7" key="2">
    <citation type="submission" date="2021-04" db="EMBL/GenBank/DDBJ databases">
        <authorList>
            <person name="Gilroy R."/>
        </authorList>
    </citation>
    <scope>NUCLEOTIDE SEQUENCE</scope>
    <source>
        <strain evidence="7">2189</strain>
    </source>
</reference>
<evidence type="ECO:0000256" key="6">
    <source>
        <dbReference type="SAM" id="Phobius"/>
    </source>
</evidence>
<evidence type="ECO:0000313" key="7">
    <source>
        <dbReference type="EMBL" id="HIX49822.1"/>
    </source>
</evidence>
<evidence type="ECO:0000256" key="3">
    <source>
        <dbReference type="ARBA" id="ARBA00022692"/>
    </source>
</evidence>
<sequence>MKQSFIEGAVIVSAGGIAAKILGAFYRIPLTNLLGGQGMGVYQMVYPLYCLLLTLASAGVPAGLSRIVSVWEARGVPSRGVLSRALLLFGAVGGAGSLLMLAAAGGVSALQGEPAAAEAYRMLAPSVFLVALISCFRGWFQGRHNFLPTALSETAEQAVKAALGLSFAYVFRADVYRAVSYALLSVTASELFALLLLVALSLPAKKPLYAPASPPAKSVFRVTLPVAAAAGVLPLSHFADSVLIVRLLARAGIDATAQYGLFAGAASTLVNLPASVCYGLAAAVVPAVSAARAQGGSGGREIAFALKCTLFVSLPAAAFLLAFPGQTCAFLFRSVAGEEGRLLAGLVRALSPSAVLLAAAQTLSACLTGCGRPRAAACSMAAGVAVKLALEAALLSVPAVGIFGAAYAADACYLVALLLNLYYSIRGSRLRAGQSGLAGKIGAAGRVGSHTETRGPQAEAGGPPIWADALRFLLFSALAVGAAWAPAEAHVLWGLAAAGGAYLALSWLFRAFSAEELSFIARKKFRKRRTG</sequence>
<feature type="transmembrane region" description="Helical" evidence="6">
    <location>
        <begin position="46"/>
        <end position="64"/>
    </location>
</feature>
<proteinExistence type="predicted"/>
<accession>A0A9D2ATL3</accession>
<dbReference type="EMBL" id="DXEW01000004">
    <property type="protein sequence ID" value="HIX49822.1"/>
    <property type="molecule type" value="Genomic_DNA"/>
</dbReference>
<keyword evidence="3 6" id="KW-0812">Transmembrane</keyword>
<feature type="transmembrane region" description="Helical" evidence="6">
    <location>
        <begin position="222"/>
        <end position="245"/>
    </location>
</feature>
<name>A0A9D2ATL3_9FIRM</name>
<feature type="transmembrane region" description="Helical" evidence="6">
    <location>
        <begin position="85"/>
        <end position="110"/>
    </location>
</feature>
<evidence type="ECO:0000313" key="8">
    <source>
        <dbReference type="Proteomes" id="UP000886847"/>
    </source>
</evidence>
<protein>
    <submittedName>
        <fullName evidence="7">Oligosaccharide flippase family protein</fullName>
    </submittedName>
</protein>
<feature type="transmembrane region" description="Helical" evidence="6">
    <location>
        <begin position="181"/>
        <end position="202"/>
    </location>
</feature>
<dbReference type="Proteomes" id="UP000886847">
    <property type="component" value="Unassembled WGS sequence"/>
</dbReference>
<evidence type="ECO:0000256" key="4">
    <source>
        <dbReference type="ARBA" id="ARBA00022989"/>
    </source>
</evidence>
<evidence type="ECO:0000256" key="5">
    <source>
        <dbReference type="ARBA" id="ARBA00023136"/>
    </source>
</evidence>
<feature type="transmembrane region" description="Helical" evidence="6">
    <location>
        <begin position="491"/>
        <end position="512"/>
    </location>
</feature>
<gene>
    <name evidence="7" type="ORF">H9851_00865</name>
</gene>
<feature type="transmembrane region" description="Helical" evidence="6">
    <location>
        <begin position="122"/>
        <end position="140"/>
    </location>
</feature>
<dbReference type="GO" id="GO:0005886">
    <property type="term" value="C:plasma membrane"/>
    <property type="evidence" value="ECO:0007669"/>
    <property type="project" value="UniProtKB-SubCell"/>
</dbReference>
<dbReference type="PANTHER" id="PTHR30250:SF21">
    <property type="entry name" value="LIPID II FLIPPASE MURJ"/>
    <property type="match status" value="1"/>
</dbReference>
<dbReference type="PANTHER" id="PTHR30250">
    <property type="entry name" value="PST FAMILY PREDICTED COLANIC ACID TRANSPORTER"/>
    <property type="match status" value="1"/>
</dbReference>
<feature type="transmembrane region" description="Helical" evidence="6">
    <location>
        <begin position="465"/>
        <end position="485"/>
    </location>
</feature>
<evidence type="ECO:0000256" key="2">
    <source>
        <dbReference type="ARBA" id="ARBA00022475"/>
    </source>
</evidence>
<comment type="caution">
    <text evidence="7">The sequence shown here is derived from an EMBL/GenBank/DDBJ whole genome shotgun (WGS) entry which is preliminary data.</text>
</comment>
<reference evidence="7" key="1">
    <citation type="journal article" date="2021" name="PeerJ">
        <title>Extensive microbial diversity within the chicken gut microbiome revealed by metagenomics and culture.</title>
        <authorList>
            <person name="Gilroy R."/>
            <person name="Ravi A."/>
            <person name="Getino M."/>
            <person name="Pursley I."/>
            <person name="Horton D.L."/>
            <person name="Alikhan N.F."/>
            <person name="Baker D."/>
            <person name="Gharbi K."/>
            <person name="Hall N."/>
            <person name="Watson M."/>
            <person name="Adriaenssens E.M."/>
            <person name="Foster-Nyarko E."/>
            <person name="Jarju S."/>
            <person name="Secka A."/>
            <person name="Antonio M."/>
            <person name="Oren A."/>
            <person name="Chaudhuri R.R."/>
            <person name="La Ragione R."/>
            <person name="Hildebrand F."/>
            <person name="Pallen M.J."/>
        </authorList>
    </citation>
    <scope>NUCLEOTIDE SEQUENCE</scope>
    <source>
        <strain evidence="7">2189</strain>
    </source>
</reference>